<dbReference type="AlphaFoldDB" id="A0A316VCB3"/>
<feature type="domain" description="Beta-glucuronidase C-terminal" evidence="3">
    <location>
        <begin position="544"/>
        <end position="665"/>
    </location>
</feature>
<dbReference type="RefSeq" id="XP_025353923.1">
    <property type="nucleotide sequence ID" value="XM_025501817.1"/>
</dbReference>
<reference evidence="4 5" key="1">
    <citation type="journal article" date="2018" name="Mol. Biol. Evol.">
        <title>Broad Genomic Sampling Reveals a Smut Pathogenic Ancestry of the Fungal Clade Ustilaginomycotina.</title>
        <authorList>
            <person name="Kijpornyongpan T."/>
            <person name="Mondo S.J."/>
            <person name="Barry K."/>
            <person name="Sandor L."/>
            <person name="Lee J."/>
            <person name="Lipzen A."/>
            <person name="Pangilinan J."/>
            <person name="LaButti K."/>
            <person name="Hainaut M."/>
            <person name="Henrissat B."/>
            <person name="Grigoriev I.V."/>
            <person name="Spatafora J.W."/>
            <person name="Aime M.C."/>
        </authorList>
    </citation>
    <scope>NUCLEOTIDE SEQUENCE [LARGE SCALE GENOMIC DNA]</scope>
    <source>
        <strain evidence="4 5">MCA 3882</strain>
    </source>
</reference>
<dbReference type="EMBL" id="KZ819604">
    <property type="protein sequence ID" value="PWN33621.1"/>
    <property type="molecule type" value="Genomic_DNA"/>
</dbReference>
<feature type="region of interest" description="Disordered" evidence="1">
    <location>
        <begin position="109"/>
        <end position="128"/>
    </location>
</feature>
<evidence type="ECO:0000256" key="2">
    <source>
        <dbReference type="SAM" id="Phobius"/>
    </source>
</evidence>
<dbReference type="PANTHER" id="PTHR36183:SF2">
    <property type="entry name" value="BETA-GLUCURONIDASE C-TERMINAL DOMAIN-CONTAINING PROTEIN"/>
    <property type="match status" value="1"/>
</dbReference>
<dbReference type="Pfam" id="PF16862">
    <property type="entry name" value="Glyco_hydro_79C"/>
    <property type="match status" value="1"/>
</dbReference>
<dbReference type="InterPro" id="IPR052974">
    <property type="entry name" value="GH79_Enzymes"/>
</dbReference>
<name>A0A316VCB3_9BASI</name>
<dbReference type="GeneID" id="37023598"/>
<evidence type="ECO:0000313" key="5">
    <source>
        <dbReference type="Proteomes" id="UP000245771"/>
    </source>
</evidence>
<dbReference type="InterPro" id="IPR017853">
    <property type="entry name" value="GH"/>
</dbReference>
<accession>A0A316VCB3</accession>
<protein>
    <recommendedName>
        <fullName evidence="3">Beta-glucuronidase C-terminal domain-containing protein</fullName>
    </recommendedName>
</protein>
<feature type="compositionally biased region" description="Low complexity" evidence="1">
    <location>
        <begin position="575"/>
        <end position="586"/>
    </location>
</feature>
<organism evidence="4 5">
    <name type="scientific">Meira miltonrushii</name>
    <dbReference type="NCBI Taxonomy" id="1280837"/>
    <lineage>
        <taxon>Eukaryota</taxon>
        <taxon>Fungi</taxon>
        <taxon>Dikarya</taxon>
        <taxon>Basidiomycota</taxon>
        <taxon>Ustilaginomycotina</taxon>
        <taxon>Exobasidiomycetes</taxon>
        <taxon>Exobasidiales</taxon>
        <taxon>Brachybasidiaceae</taxon>
        <taxon>Meira</taxon>
    </lineage>
</organism>
<sequence length="668" mass="73627">MSAYPVLKSSSMILLITTSIVLQLFGVTLALNYRPAPLDYSSPKKTAQALTSRADDVSYALISYSYNFALNPNRGWHGSVGHRLEQTAQHYDKKAAQVGKLAKQLETNTVAGKAPSPRARTRSQTRKMAAPYNQKQYWQSFNGLQKLKPRKMVMIKTILLSGLIIKACWAAALKEQSQNTIHIPSADQSHPLLNDWFGYSIEPTAMGPYVESKIAFNILESIEKIIGQSAPIRVGGTTADEFRFAKSVNNTSDLQTLPASAESMNNPVQLITPEWYNTWKDYFPQSTYFIYTLNFANTTNNWEIAKNETDLVLEALKSKLHRFELGNEIDHYITEGWRKQGWDVARYVPQYRNLTADLEGRKSFKQANPMPLFQAGVIADPPLVPDQQDEVDDFSIYNLTTKGHLTNSNHSISSYAVHLYPQSNCDPEQAAQRAGAPLVFGETNSVSCSGKSGISDTFGATLWTYDYAMMSASLNIPQIFFHLGDQSEYSAFTPLPYEYKGEQLQAGIRANLYGHLFAAYTLQGLNGHGTVKALTDANSSDLSGYAIYDGNKSLKKVALLDMGVWNSTEGTANPSTLSSADSHSSSPGNRPSKQFNIQTSWKQNSIVNLLRLQAPGTNAKSLVNVSGQTFDTKTGTLGAAPKAEKIKVNRDGTVSVTLKQAEAVLLSV</sequence>
<dbReference type="InParanoid" id="A0A316VCB3"/>
<dbReference type="InterPro" id="IPR013780">
    <property type="entry name" value="Glyco_hydro_b"/>
</dbReference>
<evidence type="ECO:0000259" key="3">
    <source>
        <dbReference type="Pfam" id="PF16862"/>
    </source>
</evidence>
<dbReference type="Proteomes" id="UP000245771">
    <property type="component" value="Unassembled WGS sequence"/>
</dbReference>
<proteinExistence type="predicted"/>
<dbReference type="OrthoDB" id="2831684at2759"/>
<evidence type="ECO:0000256" key="1">
    <source>
        <dbReference type="SAM" id="MobiDB-lite"/>
    </source>
</evidence>
<keyword evidence="2" id="KW-0812">Transmembrane</keyword>
<evidence type="ECO:0000313" key="4">
    <source>
        <dbReference type="EMBL" id="PWN33621.1"/>
    </source>
</evidence>
<dbReference type="PANTHER" id="PTHR36183">
    <property type="entry name" value="BETA-GLUCURONIDASE"/>
    <property type="match status" value="1"/>
</dbReference>
<feature type="transmembrane region" description="Helical" evidence="2">
    <location>
        <begin position="12"/>
        <end position="33"/>
    </location>
</feature>
<dbReference type="Gene3D" id="3.20.20.80">
    <property type="entry name" value="Glycosidases"/>
    <property type="match status" value="1"/>
</dbReference>
<keyword evidence="2" id="KW-1133">Transmembrane helix</keyword>
<keyword evidence="5" id="KW-1185">Reference proteome</keyword>
<feature type="region of interest" description="Disordered" evidence="1">
    <location>
        <begin position="571"/>
        <end position="593"/>
    </location>
</feature>
<dbReference type="SUPFAM" id="SSF51445">
    <property type="entry name" value="(Trans)glycosidases"/>
    <property type="match status" value="1"/>
</dbReference>
<dbReference type="InterPro" id="IPR031728">
    <property type="entry name" value="GlcAase_C"/>
</dbReference>
<dbReference type="Gene3D" id="2.60.40.1180">
    <property type="entry name" value="Golgi alpha-mannosidase II"/>
    <property type="match status" value="1"/>
</dbReference>
<keyword evidence="2" id="KW-0472">Membrane</keyword>
<gene>
    <name evidence="4" type="ORF">FA14DRAFT_190756</name>
</gene>